<protein>
    <submittedName>
        <fullName evidence="2">Uncharacterized protein</fullName>
    </submittedName>
</protein>
<reference evidence="2" key="2">
    <citation type="submission" date="2020-08" db="EMBL/GenBank/DDBJ databases">
        <title>Plant Genome Project.</title>
        <authorList>
            <person name="Zhang R.-G."/>
        </authorList>
    </citation>
    <scope>NUCLEOTIDE SEQUENCE</scope>
    <source>
        <strain evidence="2">Huo1</strain>
        <tissue evidence="2">Leaf</tissue>
    </source>
</reference>
<name>A0A8X8YWY1_SALSN</name>
<gene>
    <name evidence="2" type="ORF">SASPL_155732</name>
</gene>
<accession>A0A8X8YWY1</accession>
<evidence type="ECO:0000313" key="3">
    <source>
        <dbReference type="Proteomes" id="UP000298416"/>
    </source>
</evidence>
<feature type="region of interest" description="Disordered" evidence="1">
    <location>
        <begin position="396"/>
        <end position="477"/>
    </location>
</feature>
<dbReference type="AlphaFoldDB" id="A0A8X8YWY1"/>
<proteinExistence type="predicted"/>
<evidence type="ECO:0000256" key="1">
    <source>
        <dbReference type="SAM" id="MobiDB-lite"/>
    </source>
</evidence>
<dbReference type="GO" id="GO:0043457">
    <property type="term" value="P:regulation of cellular respiration"/>
    <property type="evidence" value="ECO:0007669"/>
    <property type="project" value="InterPro"/>
</dbReference>
<feature type="compositionally biased region" description="Low complexity" evidence="1">
    <location>
        <begin position="464"/>
        <end position="477"/>
    </location>
</feature>
<feature type="compositionally biased region" description="Low complexity" evidence="1">
    <location>
        <begin position="642"/>
        <end position="665"/>
    </location>
</feature>
<feature type="region of interest" description="Disordered" evidence="1">
    <location>
        <begin position="595"/>
        <end position="739"/>
    </location>
</feature>
<dbReference type="EMBL" id="PNBA02000106">
    <property type="protein sequence ID" value="KAG6384447.1"/>
    <property type="molecule type" value="Genomic_DNA"/>
</dbReference>
<sequence>MSGPGAGGVLKATSADPWSASFMVETRTLFVFHKSKNFTSDYEIRMPTAVPVNHYSDPEGQLTAPEARPGQLRPGAHRRQKGRDDRCTPQAYDYWQDQPGSIPWRQHNPPIPVAENSSSGAETGEEVNLIEHKQLEKAVERAEAPTPASRSASESTSDRTWSSSARVCSTGTRARCQVRPAPPGRHEAKRDTFTFEFHQGGYATQEPRLAASLVGPWAESDGAAGRQFARPPHCEQKRGHCCQDDPHANGRAGAASTLARAWQMNARHTPRRGSPSEPDSLAGVTEQWTKTGQMHTRGASARKPQARTRQRALHAMRSGIAGRADAGARARQFNATPTPATAQPRSTTMALHVRHVSRASSLQAQAAATAAGTPATMWGALGLPHLSTSSANECHALASEKQPQHARQPGRRPGGGGRSPAARGASGWHQPRLASIARGAGTPGPRGGWHACPRGGGTPGPRGGLARLPARGAGTPDPRGGLARLARAGGWHACPRGGLARLAREGGWPAWPARGAGPPGPRGGLARLARAGGWDACPRGGWHAWPARGLARLARAGGWHACPRGGLARLAREGGWPAWPRAGARPCCPRPVPRGRGAGMASRGISPLLPQACPARAGGWQARPARGSSPQPPGARPRPVPRGRGALRAPRARQIAQASRRAPQACPARAGGCHGRAQALAPGLSRAGGGWQGPARARPSAQGPRAKGPRAQGPRPSGPSAPVPQCPGRRRGARARVRVSSLIVGSSPAGNRVFYTGATPLAGPWAPATWPAPRPGRGHPPKEQ</sequence>
<feature type="compositionally biased region" description="Pro residues" evidence="1">
    <location>
        <begin position="716"/>
        <end position="725"/>
    </location>
</feature>
<feature type="region of interest" description="Disordered" evidence="1">
    <location>
        <begin position="98"/>
        <end position="125"/>
    </location>
</feature>
<evidence type="ECO:0000313" key="2">
    <source>
        <dbReference type="EMBL" id="KAG6384447.1"/>
    </source>
</evidence>
<feature type="compositionally biased region" description="Basic residues" evidence="1">
    <location>
        <begin position="728"/>
        <end position="737"/>
    </location>
</feature>
<keyword evidence="3" id="KW-1185">Reference proteome</keyword>
<dbReference type="PANTHER" id="PTHR47188:SF1">
    <property type="entry name" value="PROTEIN TAR1"/>
    <property type="match status" value="1"/>
</dbReference>
<dbReference type="InterPro" id="IPR044792">
    <property type="entry name" value="TAR1"/>
</dbReference>
<organism evidence="2">
    <name type="scientific">Salvia splendens</name>
    <name type="common">Scarlet sage</name>
    <dbReference type="NCBI Taxonomy" id="180675"/>
    <lineage>
        <taxon>Eukaryota</taxon>
        <taxon>Viridiplantae</taxon>
        <taxon>Streptophyta</taxon>
        <taxon>Embryophyta</taxon>
        <taxon>Tracheophyta</taxon>
        <taxon>Spermatophyta</taxon>
        <taxon>Magnoliopsida</taxon>
        <taxon>eudicotyledons</taxon>
        <taxon>Gunneridae</taxon>
        <taxon>Pentapetalae</taxon>
        <taxon>asterids</taxon>
        <taxon>lamiids</taxon>
        <taxon>Lamiales</taxon>
        <taxon>Lamiaceae</taxon>
        <taxon>Nepetoideae</taxon>
        <taxon>Mentheae</taxon>
        <taxon>Salviinae</taxon>
        <taxon>Salvia</taxon>
        <taxon>Salvia subgen. Calosphace</taxon>
        <taxon>core Calosphace</taxon>
    </lineage>
</organism>
<feature type="compositionally biased region" description="Pro residues" evidence="1">
    <location>
        <begin position="630"/>
        <end position="640"/>
    </location>
</feature>
<feature type="region of interest" description="Disordered" evidence="1">
    <location>
        <begin position="137"/>
        <end position="166"/>
    </location>
</feature>
<comment type="caution">
    <text evidence="2">The sequence shown here is derived from an EMBL/GenBank/DDBJ whole genome shotgun (WGS) entry which is preliminary data.</text>
</comment>
<reference evidence="2" key="1">
    <citation type="submission" date="2018-01" db="EMBL/GenBank/DDBJ databases">
        <authorList>
            <person name="Mao J.F."/>
        </authorList>
    </citation>
    <scope>NUCLEOTIDE SEQUENCE</scope>
    <source>
        <strain evidence="2">Huo1</strain>
        <tissue evidence="2">Leaf</tissue>
    </source>
</reference>
<feature type="compositionally biased region" description="Low complexity" evidence="1">
    <location>
        <begin position="761"/>
        <end position="771"/>
    </location>
</feature>
<feature type="compositionally biased region" description="Low complexity" evidence="1">
    <location>
        <begin position="151"/>
        <end position="166"/>
    </location>
</feature>
<dbReference type="Proteomes" id="UP000298416">
    <property type="component" value="Unassembled WGS sequence"/>
</dbReference>
<dbReference type="PANTHER" id="PTHR47188">
    <property type="entry name" value="PROTEIN TAR1"/>
    <property type="match status" value="1"/>
</dbReference>
<feature type="compositionally biased region" description="Gly residues" evidence="1">
    <location>
        <begin position="454"/>
        <end position="463"/>
    </location>
</feature>
<feature type="region of interest" description="Disordered" evidence="1">
    <location>
        <begin position="57"/>
        <end position="86"/>
    </location>
</feature>
<feature type="region of interest" description="Disordered" evidence="1">
    <location>
        <begin position="761"/>
        <end position="784"/>
    </location>
</feature>